<comment type="catalytic activity">
    <reaction evidence="5">
        <text>glucuronate acceptor + UDP-alpha-D-glucuronate = acceptor beta-D-glucuronoside + UDP + H(+)</text>
        <dbReference type="Rhea" id="RHEA:21032"/>
        <dbReference type="ChEBI" id="CHEBI:15378"/>
        <dbReference type="ChEBI" id="CHEBI:58052"/>
        <dbReference type="ChEBI" id="CHEBI:58223"/>
        <dbReference type="ChEBI" id="CHEBI:132367"/>
        <dbReference type="ChEBI" id="CHEBI:132368"/>
        <dbReference type="EC" id="2.4.1.17"/>
    </reaction>
</comment>
<reference evidence="7" key="1">
    <citation type="submission" date="2022-11" db="UniProtKB">
        <authorList>
            <consortium name="WormBaseParasite"/>
        </authorList>
    </citation>
    <scope>IDENTIFICATION</scope>
</reference>
<evidence type="ECO:0000256" key="4">
    <source>
        <dbReference type="ARBA" id="ARBA00022679"/>
    </source>
</evidence>
<accession>A0A915ED74</accession>
<protein>
    <recommendedName>
        <fullName evidence="2">glucuronosyltransferase</fullName>
        <ecNumber evidence="2">2.4.1.17</ecNumber>
    </recommendedName>
</protein>
<dbReference type="InterPro" id="IPR002213">
    <property type="entry name" value="UDP_glucos_trans"/>
</dbReference>
<dbReference type="SUPFAM" id="SSF53756">
    <property type="entry name" value="UDP-Glycosyltransferase/glycogen phosphorylase"/>
    <property type="match status" value="1"/>
</dbReference>
<dbReference type="PANTHER" id="PTHR48043">
    <property type="entry name" value="EG:EG0003.4 PROTEIN-RELATED"/>
    <property type="match status" value="1"/>
</dbReference>
<comment type="similarity">
    <text evidence="1">Belongs to the UDP-glycosyltransferase family.</text>
</comment>
<evidence type="ECO:0000313" key="6">
    <source>
        <dbReference type="Proteomes" id="UP000887574"/>
    </source>
</evidence>
<dbReference type="Gene3D" id="3.40.50.2000">
    <property type="entry name" value="Glycogen Phosphorylase B"/>
    <property type="match status" value="1"/>
</dbReference>
<evidence type="ECO:0000256" key="1">
    <source>
        <dbReference type="ARBA" id="ARBA00009995"/>
    </source>
</evidence>
<name>A0A915ED74_9BILA</name>
<keyword evidence="4" id="KW-0808">Transferase</keyword>
<dbReference type="WBParaSite" id="jg4888.2">
    <property type="protein sequence ID" value="jg4888.2"/>
    <property type="gene ID" value="jg4888"/>
</dbReference>
<organism evidence="6 7">
    <name type="scientific">Ditylenchus dipsaci</name>
    <dbReference type="NCBI Taxonomy" id="166011"/>
    <lineage>
        <taxon>Eukaryota</taxon>
        <taxon>Metazoa</taxon>
        <taxon>Ecdysozoa</taxon>
        <taxon>Nematoda</taxon>
        <taxon>Chromadorea</taxon>
        <taxon>Rhabditida</taxon>
        <taxon>Tylenchina</taxon>
        <taxon>Tylenchomorpha</taxon>
        <taxon>Sphaerularioidea</taxon>
        <taxon>Anguinidae</taxon>
        <taxon>Anguininae</taxon>
        <taxon>Ditylenchus</taxon>
    </lineage>
</organism>
<dbReference type="PANTHER" id="PTHR48043:SF62">
    <property type="entry name" value="GLUCURONOSYLTRANSFERASE"/>
    <property type="match status" value="1"/>
</dbReference>
<dbReference type="Pfam" id="PF00201">
    <property type="entry name" value="UDPGT"/>
    <property type="match status" value="1"/>
</dbReference>
<dbReference type="AlphaFoldDB" id="A0A915ED74"/>
<keyword evidence="6" id="KW-1185">Reference proteome</keyword>
<evidence type="ECO:0000256" key="2">
    <source>
        <dbReference type="ARBA" id="ARBA00012544"/>
    </source>
</evidence>
<evidence type="ECO:0000256" key="3">
    <source>
        <dbReference type="ARBA" id="ARBA00022676"/>
    </source>
</evidence>
<sequence length="358" mass="41202">MLDTSIWRRTSNALEPLMITHSNDMALGNFTQTYSSQMRDLLNQDWDLLVLDSLFNSMALLLRPTLFLPSDVWARGLGGSWSAQQSMFTAIPQDSQDLFDQNWPYFLCNADVFLHQHQENRNKRLSVHKLHAGSSALLSDGFWDLVISLQERRILGMLEHIVTKQKHLTRRKKICRRHQFQRNHLHSSRQLYNMEQISISHNISFKGKNNQKVGSHVKLVSWAPQFDLLSHPKTVMFLTHGGLKSIKEGICSRKPFVFFPLFAEQARNSRVAVGLGLGTVINKYSVTQQLLENSIKQTIENSSYTLNMKKYYDKFMDLPIPPLDEAKMSLKEYCEKRTKLEAGRKACTSGFAGKILRL</sequence>
<evidence type="ECO:0000313" key="7">
    <source>
        <dbReference type="WBParaSite" id="jg4888.2"/>
    </source>
</evidence>
<dbReference type="GO" id="GO:0015020">
    <property type="term" value="F:glucuronosyltransferase activity"/>
    <property type="evidence" value="ECO:0007669"/>
    <property type="project" value="UniProtKB-EC"/>
</dbReference>
<dbReference type="InterPro" id="IPR050271">
    <property type="entry name" value="UDP-glycosyltransferase"/>
</dbReference>
<evidence type="ECO:0000256" key="5">
    <source>
        <dbReference type="ARBA" id="ARBA00047475"/>
    </source>
</evidence>
<proteinExistence type="inferred from homology"/>
<keyword evidence="3" id="KW-0328">Glycosyltransferase</keyword>
<dbReference type="Proteomes" id="UP000887574">
    <property type="component" value="Unplaced"/>
</dbReference>
<dbReference type="EC" id="2.4.1.17" evidence="2"/>